<proteinExistence type="inferred from homology"/>
<reference evidence="8" key="1">
    <citation type="submission" date="2018-09" db="EMBL/GenBank/DDBJ databases">
        <authorList>
            <person name="Zhu H."/>
        </authorList>
    </citation>
    <scope>NUCLEOTIDE SEQUENCE [LARGE SCALE GENOMIC DNA]</scope>
    <source>
        <strain evidence="8">K1W22B-1</strain>
    </source>
</reference>
<dbReference type="Gene3D" id="3.40.190.10">
    <property type="entry name" value="Periplasmic binding protein-like II"/>
    <property type="match status" value="2"/>
</dbReference>
<dbReference type="EMBL" id="QYRP01000002">
    <property type="protein sequence ID" value="RJS47188.1"/>
    <property type="molecule type" value="Genomic_DNA"/>
</dbReference>
<keyword evidence="3" id="KW-0238">DNA-binding</keyword>
<feature type="compositionally biased region" description="Basic residues" evidence="5">
    <location>
        <begin position="206"/>
        <end position="217"/>
    </location>
</feature>
<evidence type="ECO:0000256" key="2">
    <source>
        <dbReference type="ARBA" id="ARBA00023015"/>
    </source>
</evidence>
<evidence type="ECO:0000256" key="4">
    <source>
        <dbReference type="ARBA" id="ARBA00023163"/>
    </source>
</evidence>
<sequence>MTDPFRVAFVAGVSPDKWTRRWRDRFPDSPLEVTLVPDEEQRAVLTDGAVSMSFVRLPVAKDGLHVIPLYVEVSVAVVSVEDDLSLHDELTVAHLADRQLVTDPAALPAWSDIATVQRLPFPAMSAGDAVEVVASGTGVAVLPMSVARMHHRKDVVARVLTDGPEHPVGLAWRVDDVDPRIETFMGIVRGRTANSSRSSDEAPKQKPTKKAQAKRAVAKTGGSAGSAARKRGASGRTARKPKRR</sequence>
<dbReference type="GO" id="GO:0032993">
    <property type="term" value="C:protein-DNA complex"/>
    <property type="evidence" value="ECO:0007669"/>
    <property type="project" value="TreeGrafter"/>
</dbReference>
<comment type="similarity">
    <text evidence="1">Belongs to the LysR transcriptional regulatory family.</text>
</comment>
<comment type="caution">
    <text evidence="7">The sequence shown here is derived from an EMBL/GenBank/DDBJ whole genome shotgun (WGS) entry which is preliminary data.</text>
</comment>
<gene>
    <name evidence="7" type="ORF">D4739_13780</name>
</gene>
<evidence type="ECO:0000256" key="3">
    <source>
        <dbReference type="ARBA" id="ARBA00023125"/>
    </source>
</evidence>
<keyword evidence="2" id="KW-0805">Transcription regulation</keyword>
<dbReference type="Proteomes" id="UP000276542">
    <property type="component" value="Unassembled WGS sequence"/>
</dbReference>
<evidence type="ECO:0000313" key="8">
    <source>
        <dbReference type="Proteomes" id="UP000276542"/>
    </source>
</evidence>
<accession>A0A3A5HBD0</accession>
<dbReference type="OrthoDB" id="3388207at2"/>
<dbReference type="AlphaFoldDB" id="A0A3A5HBD0"/>
<evidence type="ECO:0000313" key="7">
    <source>
        <dbReference type="EMBL" id="RJS47188.1"/>
    </source>
</evidence>
<keyword evidence="4" id="KW-0804">Transcription</keyword>
<dbReference type="InterPro" id="IPR005119">
    <property type="entry name" value="LysR_subst-bd"/>
</dbReference>
<evidence type="ECO:0000259" key="6">
    <source>
        <dbReference type="Pfam" id="PF03466"/>
    </source>
</evidence>
<keyword evidence="8" id="KW-1185">Reference proteome</keyword>
<organism evidence="7 8">
    <name type="scientific">Nocardioides cavernaquae</name>
    <dbReference type="NCBI Taxonomy" id="2321396"/>
    <lineage>
        <taxon>Bacteria</taxon>
        <taxon>Bacillati</taxon>
        <taxon>Actinomycetota</taxon>
        <taxon>Actinomycetes</taxon>
        <taxon>Propionibacteriales</taxon>
        <taxon>Nocardioidaceae</taxon>
        <taxon>Nocardioides</taxon>
    </lineage>
</organism>
<dbReference type="RefSeq" id="WP_120061157.1">
    <property type="nucleotide sequence ID" value="NZ_QYRP01000002.1"/>
</dbReference>
<name>A0A3A5HBD0_9ACTN</name>
<evidence type="ECO:0000256" key="1">
    <source>
        <dbReference type="ARBA" id="ARBA00009437"/>
    </source>
</evidence>
<feature type="compositionally biased region" description="Basic residues" evidence="5">
    <location>
        <begin position="228"/>
        <end position="244"/>
    </location>
</feature>
<dbReference type="Pfam" id="PF03466">
    <property type="entry name" value="LysR_substrate"/>
    <property type="match status" value="1"/>
</dbReference>
<protein>
    <submittedName>
        <fullName evidence="7">LysR family transcriptional regulator</fullName>
    </submittedName>
</protein>
<dbReference type="PANTHER" id="PTHR30346:SF0">
    <property type="entry name" value="HCA OPERON TRANSCRIPTIONAL ACTIVATOR HCAR"/>
    <property type="match status" value="1"/>
</dbReference>
<feature type="domain" description="LysR substrate-binding" evidence="6">
    <location>
        <begin position="18"/>
        <end position="191"/>
    </location>
</feature>
<dbReference type="SUPFAM" id="SSF53850">
    <property type="entry name" value="Periplasmic binding protein-like II"/>
    <property type="match status" value="1"/>
</dbReference>
<dbReference type="GO" id="GO:0003677">
    <property type="term" value="F:DNA binding"/>
    <property type="evidence" value="ECO:0007669"/>
    <property type="project" value="UniProtKB-KW"/>
</dbReference>
<dbReference type="GO" id="GO:0003700">
    <property type="term" value="F:DNA-binding transcription factor activity"/>
    <property type="evidence" value="ECO:0007669"/>
    <property type="project" value="TreeGrafter"/>
</dbReference>
<evidence type="ECO:0000256" key="5">
    <source>
        <dbReference type="SAM" id="MobiDB-lite"/>
    </source>
</evidence>
<dbReference type="PANTHER" id="PTHR30346">
    <property type="entry name" value="TRANSCRIPTIONAL DUAL REGULATOR HCAR-RELATED"/>
    <property type="match status" value="1"/>
</dbReference>
<feature type="compositionally biased region" description="Low complexity" evidence="5">
    <location>
        <begin position="218"/>
        <end position="227"/>
    </location>
</feature>
<feature type="region of interest" description="Disordered" evidence="5">
    <location>
        <begin position="189"/>
        <end position="244"/>
    </location>
</feature>